<evidence type="ECO:0000313" key="4">
    <source>
        <dbReference type="Proteomes" id="UP001642900"/>
    </source>
</evidence>
<protein>
    <submittedName>
        <fullName evidence="3">SDR family oxidoreductase</fullName>
    </submittedName>
</protein>
<dbReference type="Pfam" id="PF00106">
    <property type="entry name" value="adh_short"/>
    <property type="match status" value="1"/>
</dbReference>
<sequence>MTIEGKIVVVTGGASGIGEALCRAFASAGARKVVVSDIDVPGAGRVAADIGGIAVPCDVSEQQQIEALVYRVEAEVGPVELFCSNAGIAAGFDQSFENAAMAPDAVWQRAWAINVMAHVHAARVLVPLMKARGGGAFLQTISAAALLNQIGSAVYATTKHAAIGFAENLAITHRDDGIRVFALCPQGVDTPMLRGLPEGPQSADGVMSAEKVAAVTLAAIVEGRFLILPHSDVAKYMQRKAADYDRWLDGMARLQRTMK</sequence>
<dbReference type="SUPFAM" id="SSF51735">
    <property type="entry name" value="NAD(P)-binding Rossmann-fold domains"/>
    <property type="match status" value="1"/>
</dbReference>
<gene>
    <name evidence="3" type="ORF">G6N73_21655</name>
</gene>
<dbReference type="EMBL" id="JAAKZF010000036">
    <property type="protein sequence ID" value="NGO53736.1"/>
    <property type="molecule type" value="Genomic_DNA"/>
</dbReference>
<dbReference type="InterPro" id="IPR036291">
    <property type="entry name" value="NAD(P)-bd_dom_sf"/>
</dbReference>
<proteinExistence type="inferred from homology"/>
<dbReference type="PRINTS" id="PR00081">
    <property type="entry name" value="GDHRDH"/>
</dbReference>
<dbReference type="InterPro" id="IPR020904">
    <property type="entry name" value="Sc_DH/Rdtase_CS"/>
</dbReference>
<comment type="similarity">
    <text evidence="1">Belongs to the short-chain dehydrogenases/reductases (SDR) family.</text>
</comment>
<evidence type="ECO:0000256" key="2">
    <source>
        <dbReference type="ARBA" id="ARBA00023002"/>
    </source>
</evidence>
<dbReference type="PANTHER" id="PTHR43180">
    <property type="entry name" value="3-OXOACYL-(ACYL-CARRIER-PROTEIN) REDUCTASE (AFU_ORTHOLOGUE AFUA_6G11210)"/>
    <property type="match status" value="1"/>
</dbReference>
<accession>A0A6G4WHP1</accession>
<evidence type="ECO:0000256" key="1">
    <source>
        <dbReference type="ARBA" id="ARBA00006484"/>
    </source>
</evidence>
<dbReference type="GO" id="GO:0016491">
    <property type="term" value="F:oxidoreductase activity"/>
    <property type="evidence" value="ECO:0007669"/>
    <property type="project" value="UniProtKB-KW"/>
</dbReference>
<dbReference type="CDD" id="cd05233">
    <property type="entry name" value="SDR_c"/>
    <property type="match status" value="1"/>
</dbReference>
<dbReference type="InterPro" id="IPR002347">
    <property type="entry name" value="SDR_fam"/>
</dbReference>
<organism evidence="3 4">
    <name type="scientific">Allomesorhizobium camelthorni</name>
    <dbReference type="NCBI Taxonomy" id="475069"/>
    <lineage>
        <taxon>Bacteria</taxon>
        <taxon>Pseudomonadati</taxon>
        <taxon>Pseudomonadota</taxon>
        <taxon>Alphaproteobacteria</taxon>
        <taxon>Hyphomicrobiales</taxon>
        <taxon>Phyllobacteriaceae</taxon>
        <taxon>Allomesorhizobium</taxon>
    </lineage>
</organism>
<keyword evidence="2" id="KW-0560">Oxidoreductase</keyword>
<keyword evidence="4" id="KW-1185">Reference proteome</keyword>
<dbReference type="PANTHER" id="PTHR43180:SF66">
    <property type="entry name" value="SHORT-CHAIN DEHYDROGENASE_REDUCTASE FAMILY PROTEIN"/>
    <property type="match status" value="1"/>
</dbReference>
<comment type="caution">
    <text evidence="3">The sequence shown here is derived from an EMBL/GenBank/DDBJ whole genome shotgun (WGS) entry which is preliminary data.</text>
</comment>
<dbReference type="Gene3D" id="3.40.50.720">
    <property type="entry name" value="NAD(P)-binding Rossmann-like Domain"/>
    <property type="match status" value="1"/>
</dbReference>
<dbReference type="PROSITE" id="PS00061">
    <property type="entry name" value="ADH_SHORT"/>
    <property type="match status" value="1"/>
</dbReference>
<reference evidence="3 4" key="1">
    <citation type="submission" date="2020-02" db="EMBL/GenBank/DDBJ databases">
        <title>Genome sequence of strain CCNWXJ40-4.</title>
        <authorList>
            <person name="Gao J."/>
            <person name="Sun J."/>
        </authorList>
    </citation>
    <scope>NUCLEOTIDE SEQUENCE [LARGE SCALE GENOMIC DNA]</scope>
    <source>
        <strain evidence="3 4">CCNWXJ 40-4</strain>
    </source>
</reference>
<dbReference type="Proteomes" id="UP001642900">
    <property type="component" value="Unassembled WGS sequence"/>
</dbReference>
<evidence type="ECO:0000313" key="3">
    <source>
        <dbReference type="EMBL" id="NGO53736.1"/>
    </source>
</evidence>
<dbReference type="AlphaFoldDB" id="A0A6G4WHP1"/>
<dbReference type="RefSeq" id="WP_008838260.1">
    <property type="nucleotide sequence ID" value="NZ_JAAKZF010000036.1"/>
</dbReference>
<name>A0A6G4WHP1_9HYPH</name>